<keyword evidence="4" id="KW-0677">Repeat</keyword>
<dbReference type="PANTHER" id="PTHR24174:SF16">
    <property type="entry name" value="CASKIN-2"/>
    <property type="match status" value="1"/>
</dbReference>
<dbReference type="SUPFAM" id="SSF48403">
    <property type="entry name" value="Ankyrin repeat"/>
    <property type="match status" value="1"/>
</dbReference>
<keyword evidence="3" id="KW-1052">Target cell membrane</keyword>
<organism evidence="8 9">
    <name type="scientific">Sarcoptes scabiei</name>
    <name type="common">Itch mite</name>
    <name type="synonym">Acarus scabiei</name>
    <dbReference type="NCBI Taxonomy" id="52283"/>
    <lineage>
        <taxon>Eukaryota</taxon>
        <taxon>Metazoa</taxon>
        <taxon>Ecdysozoa</taxon>
        <taxon>Arthropoda</taxon>
        <taxon>Chelicerata</taxon>
        <taxon>Arachnida</taxon>
        <taxon>Acari</taxon>
        <taxon>Acariformes</taxon>
        <taxon>Sarcoptiformes</taxon>
        <taxon>Astigmata</taxon>
        <taxon>Psoroptidia</taxon>
        <taxon>Sarcoptoidea</taxon>
        <taxon>Sarcoptidae</taxon>
        <taxon>Sarcoptinae</taxon>
        <taxon>Sarcoptes</taxon>
    </lineage>
</organism>
<dbReference type="PROSITE" id="PS50297">
    <property type="entry name" value="ANK_REP_REGION"/>
    <property type="match status" value="2"/>
</dbReference>
<comment type="caution">
    <text evidence="8">The sequence shown here is derived from an EMBL/GenBank/DDBJ whole genome shotgun (WGS) entry which is preliminary data.</text>
</comment>
<evidence type="ECO:0000256" key="2">
    <source>
        <dbReference type="ARBA" id="ARBA00022483"/>
    </source>
</evidence>
<keyword evidence="7" id="KW-0472">Membrane</keyword>
<dbReference type="OrthoDB" id="10039052at2759"/>
<reference evidence="8 9" key="1">
    <citation type="journal article" date="2015" name="Parasit. Vectors">
        <title>Draft genome of the scabies mite.</title>
        <authorList>
            <person name="Rider S.D.Jr."/>
            <person name="Morgan M.S."/>
            <person name="Arlian L.G."/>
        </authorList>
    </citation>
    <scope>NUCLEOTIDE SEQUENCE [LARGE SCALE GENOMIC DNA]</scope>
    <source>
        <strain evidence="8">Arlian Lab</strain>
    </source>
</reference>
<keyword evidence="5" id="KW-0638">Presynaptic neurotoxin</keyword>
<dbReference type="GO" id="GO:0044218">
    <property type="term" value="C:other organism cell membrane"/>
    <property type="evidence" value="ECO:0007669"/>
    <property type="project" value="UniProtKB-KW"/>
</dbReference>
<protein>
    <submittedName>
        <fullName evidence="8">Ankyrin repeat domain containing protein 33</fullName>
    </submittedName>
</protein>
<dbReference type="PANTHER" id="PTHR24174">
    <property type="entry name" value="ANKYRIN REPEAT AND STERILE ALPHA MOTIF DOMAIN-CONTAINING PROTEIN 1"/>
    <property type="match status" value="1"/>
</dbReference>
<dbReference type="Proteomes" id="UP000616769">
    <property type="component" value="Unassembled WGS sequence"/>
</dbReference>
<keyword evidence="5" id="KW-0528">Neurotoxin</keyword>
<evidence type="ECO:0000256" key="3">
    <source>
        <dbReference type="ARBA" id="ARBA00022537"/>
    </source>
</evidence>
<evidence type="ECO:0000256" key="1">
    <source>
        <dbReference type="ARBA" id="ARBA00004175"/>
    </source>
</evidence>
<dbReference type="PRINTS" id="PR01415">
    <property type="entry name" value="ANKYRIN"/>
</dbReference>
<keyword evidence="6" id="KW-0040">ANK repeat</keyword>
<evidence type="ECO:0000256" key="5">
    <source>
        <dbReference type="ARBA" id="ARBA00023028"/>
    </source>
</evidence>
<dbReference type="Gene3D" id="1.25.40.20">
    <property type="entry name" value="Ankyrin repeat-containing domain"/>
    <property type="match status" value="1"/>
</dbReference>
<evidence type="ECO:0000256" key="7">
    <source>
        <dbReference type="ARBA" id="ARBA00023298"/>
    </source>
</evidence>
<evidence type="ECO:0000256" key="6">
    <source>
        <dbReference type="ARBA" id="ARBA00023043"/>
    </source>
</evidence>
<evidence type="ECO:0000256" key="4">
    <source>
        <dbReference type="ARBA" id="ARBA00022737"/>
    </source>
</evidence>
<name>A0A132AI37_SARSC</name>
<dbReference type="GO" id="GO:0044231">
    <property type="term" value="C:host cell presynaptic membrane"/>
    <property type="evidence" value="ECO:0007669"/>
    <property type="project" value="UniProtKB-KW"/>
</dbReference>
<dbReference type="GO" id="GO:0006887">
    <property type="term" value="P:exocytosis"/>
    <property type="evidence" value="ECO:0007669"/>
    <property type="project" value="UniProtKB-KW"/>
</dbReference>
<keyword evidence="5" id="KW-0800">Toxin</keyword>
<sequence length="149" mass="16706">MGKEQDLLDGCRNGNFNLVAKFLNTRIRKGGPLNLTSLRRLPGPNTIDPKNGFTCLHYAALNGHKEGKTLNIIFICFPHSSRRNIVQLLLEHGANPNVTDQNGSTPLHLASWTGDYEIVDMLISNNHLKAEINLKVCLFDFVRKKTQIN</sequence>
<keyword evidence="7" id="KW-1053">Target membrane</keyword>
<accession>A0A132AI37</accession>
<evidence type="ECO:0000313" key="9">
    <source>
        <dbReference type="Proteomes" id="UP000616769"/>
    </source>
</evidence>
<dbReference type="PROSITE" id="PS50088">
    <property type="entry name" value="ANK_REPEAT"/>
    <property type="match status" value="2"/>
</dbReference>
<keyword evidence="2" id="KW-0268">Exocytosis</keyword>
<evidence type="ECO:0000313" key="8">
    <source>
        <dbReference type="EMBL" id="KPM10110.1"/>
    </source>
</evidence>
<comment type="subcellular location">
    <subcellularLocation>
        <location evidence="1">Target cell membrane</location>
    </subcellularLocation>
</comment>
<dbReference type="InterPro" id="IPR036770">
    <property type="entry name" value="Ankyrin_rpt-contain_sf"/>
</dbReference>
<dbReference type="AlphaFoldDB" id="A0A132AI37"/>
<dbReference type="SMART" id="SM00248">
    <property type="entry name" value="ANK"/>
    <property type="match status" value="2"/>
</dbReference>
<dbReference type="Pfam" id="PF12796">
    <property type="entry name" value="Ank_2"/>
    <property type="match status" value="1"/>
</dbReference>
<proteinExistence type="predicted"/>
<dbReference type="InterPro" id="IPR002110">
    <property type="entry name" value="Ankyrin_rpt"/>
</dbReference>
<dbReference type="VEuPathDB" id="VectorBase:SSCA004624"/>
<dbReference type="InterPro" id="IPR033635">
    <property type="entry name" value="ANKS1/Caskin"/>
</dbReference>
<gene>
    <name evidence="8" type="ORF">QR98_0086600</name>
</gene>
<dbReference type="EMBL" id="JXLN01014546">
    <property type="protein sequence ID" value="KPM10110.1"/>
    <property type="molecule type" value="Genomic_DNA"/>
</dbReference>